<feature type="compositionally biased region" description="Low complexity" evidence="1">
    <location>
        <begin position="24"/>
        <end position="46"/>
    </location>
</feature>
<proteinExistence type="predicted"/>
<feature type="region of interest" description="Disordered" evidence="1">
    <location>
        <begin position="1"/>
        <end position="46"/>
    </location>
</feature>
<keyword evidence="4" id="KW-1185">Reference proteome</keyword>
<accession>A0A6N7KTG7</accession>
<name>A0A6N7KTG7_9ACTN</name>
<dbReference type="AlphaFoldDB" id="A0A6N7KTG7"/>
<feature type="transmembrane region" description="Helical" evidence="2">
    <location>
        <begin position="54"/>
        <end position="77"/>
    </location>
</feature>
<sequence>MTPPPIAPPLFGPRAPKPPKTPKPQRQPQAQAQAQAQAPAQAQAQAPGKLGPRAVALAAVAGVVIGGIAGVGGWYLLSHQDGKKKPVVAASVSGTPSASISSSTSPSPSPSATPSLTPTPTPSATGPHVTLVQDPAGFSLLVPDGWQREAKNTSVFYKSPDGNGLLQVFPMTAGTTPYDHAVATDANLAADQANHPGYRRIRLEQASGSVELEYAYNLPGGGVRRAVDHILVVPDSQPYALLVAGPEASWPTPLKGVLQSVVSSFCLTGHCPAPTAQ</sequence>
<feature type="compositionally biased region" description="Pro residues" evidence="1">
    <location>
        <begin position="1"/>
        <end position="22"/>
    </location>
</feature>
<keyword evidence="2" id="KW-0812">Transmembrane</keyword>
<dbReference type="EMBL" id="WBOF01000001">
    <property type="protein sequence ID" value="MQS14095.1"/>
    <property type="molecule type" value="Genomic_DNA"/>
</dbReference>
<evidence type="ECO:0000256" key="2">
    <source>
        <dbReference type="SAM" id="Phobius"/>
    </source>
</evidence>
<dbReference type="Proteomes" id="UP000450000">
    <property type="component" value="Unassembled WGS sequence"/>
</dbReference>
<evidence type="ECO:0008006" key="5">
    <source>
        <dbReference type="Google" id="ProtNLM"/>
    </source>
</evidence>
<reference evidence="3 4" key="1">
    <citation type="submission" date="2019-09" db="EMBL/GenBank/DDBJ databases">
        <title>Genome Sequences of Streptomyces kaniharaensis ATCC 21070.</title>
        <authorList>
            <person name="Zhu W."/>
            <person name="De Crecy-Lagard V."/>
            <person name="Richards N.G."/>
        </authorList>
    </citation>
    <scope>NUCLEOTIDE SEQUENCE [LARGE SCALE GENOMIC DNA]</scope>
    <source>
        <strain evidence="3 4">SF-557</strain>
    </source>
</reference>
<keyword evidence="2" id="KW-0472">Membrane</keyword>
<feature type="compositionally biased region" description="Low complexity" evidence="1">
    <location>
        <begin position="93"/>
        <end position="106"/>
    </location>
</feature>
<organism evidence="3 4">
    <name type="scientific">Streptomyces kaniharaensis</name>
    <dbReference type="NCBI Taxonomy" id="212423"/>
    <lineage>
        <taxon>Bacteria</taxon>
        <taxon>Bacillati</taxon>
        <taxon>Actinomycetota</taxon>
        <taxon>Actinomycetes</taxon>
        <taxon>Kitasatosporales</taxon>
        <taxon>Streptomycetaceae</taxon>
        <taxon>Streptomyces</taxon>
    </lineage>
</organism>
<dbReference type="RefSeq" id="WP_153462729.1">
    <property type="nucleotide sequence ID" value="NZ_WBOF01000001.1"/>
</dbReference>
<dbReference type="OrthoDB" id="4335221at2"/>
<feature type="region of interest" description="Disordered" evidence="1">
    <location>
        <begin position="93"/>
        <end position="130"/>
    </location>
</feature>
<gene>
    <name evidence="3" type="ORF">F7Q99_17905</name>
</gene>
<keyword evidence="2" id="KW-1133">Transmembrane helix</keyword>
<comment type="caution">
    <text evidence="3">The sequence shown here is derived from an EMBL/GenBank/DDBJ whole genome shotgun (WGS) entry which is preliminary data.</text>
</comment>
<evidence type="ECO:0000313" key="3">
    <source>
        <dbReference type="EMBL" id="MQS14095.1"/>
    </source>
</evidence>
<evidence type="ECO:0000313" key="4">
    <source>
        <dbReference type="Proteomes" id="UP000450000"/>
    </source>
</evidence>
<protein>
    <recommendedName>
        <fullName evidence="5">Serine/arginine repetitive matrix protein 2</fullName>
    </recommendedName>
</protein>
<feature type="compositionally biased region" description="Pro residues" evidence="1">
    <location>
        <begin position="107"/>
        <end position="121"/>
    </location>
</feature>
<evidence type="ECO:0000256" key="1">
    <source>
        <dbReference type="SAM" id="MobiDB-lite"/>
    </source>
</evidence>